<feature type="region of interest" description="Disordered" evidence="1">
    <location>
        <begin position="222"/>
        <end position="255"/>
    </location>
</feature>
<protein>
    <submittedName>
        <fullName evidence="2">Uncharacterized protein</fullName>
    </submittedName>
</protein>
<dbReference type="AlphaFoldDB" id="A0AAD1U3J1"/>
<dbReference type="Proteomes" id="UP001295684">
    <property type="component" value="Unassembled WGS sequence"/>
</dbReference>
<dbReference type="EMBL" id="CAMPGE010002807">
    <property type="protein sequence ID" value="CAI2361617.1"/>
    <property type="molecule type" value="Genomic_DNA"/>
</dbReference>
<comment type="caution">
    <text evidence="2">The sequence shown here is derived from an EMBL/GenBank/DDBJ whole genome shotgun (WGS) entry which is preliminary data.</text>
</comment>
<keyword evidence="3" id="KW-1185">Reference proteome</keyword>
<accession>A0AAD1U3J1</accession>
<organism evidence="2 3">
    <name type="scientific">Euplotes crassus</name>
    <dbReference type="NCBI Taxonomy" id="5936"/>
    <lineage>
        <taxon>Eukaryota</taxon>
        <taxon>Sar</taxon>
        <taxon>Alveolata</taxon>
        <taxon>Ciliophora</taxon>
        <taxon>Intramacronucleata</taxon>
        <taxon>Spirotrichea</taxon>
        <taxon>Hypotrichia</taxon>
        <taxon>Euplotida</taxon>
        <taxon>Euplotidae</taxon>
        <taxon>Moneuplotes</taxon>
    </lineage>
</organism>
<evidence type="ECO:0000313" key="2">
    <source>
        <dbReference type="EMBL" id="CAI2361617.1"/>
    </source>
</evidence>
<gene>
    <name evidence="2" type="ORF">ECRASSUSDP1_LOCUS2929</name>
</gene>
<reference evidence="2" key="1">
    <citation type="submission" date="2023-07" db="EMBL/GenBank/DDBJ databases">
        <authorList>
            <consortium name="AG Swart"/>
            <person name="Singh M."/>
            <person name="Singh A."/>
            <person name="Seah K."/>
            <person name="Emmerich C."/>
        </authorList>
    </citation>
    <scope>NUCLEOTIDE SEQUENCE</scope>
    <source>
        <strain evidence="2">DP1</strain>
    </source>
</reference>
<evidence type="ECO:0000256" key="1">
    <source>
        <dbReference type="SAM" id="MobiDB-lite"/>
    </source>
</evidence>
<sequence length="255" mass="29203">MIRTEDTILSTSYENSEDSKDEFTPQHTLGSKLDELWNIAGDNQSVLDLNSFKSQYSEAMRIRRRATLVKVYFLQKAYAAYANLTNTPMRIRVFIDGFKFFTEKCQQTTLRHIDTRRLIQKEPIMLPNLLSKMDSMGTSEDSVVIVGDFDPLMTEELISDLVHEKKGKALLFKSIITKKVKKKAAGRSKKSNFRTDFKKKHIIRLSTKKNLKLKSKITKTPRIGPKPYSLTTKQLVPNNLPTTSQATSISQNLIH</sequence>
<name>A0AAD1U3J1_EUPCR</name>
<feature type="compositionally biased region" description="Polar residues" evidence="1">
    <location>
        <begin position="229"/>
        <end position="255"/>
    </location>
</feature>
<proteinExistence type="predicted"/>
<evidence type="ECO:0000313" key="3">
    <source>
        <dbReference type="Proteomes" id="UP001295684"/>
    </source>
</evidence>